<dbReference type="Pfam" id="PF00512">
    <property type="entry name" value="HisKA"/>
    <property type="match status" value="1"/>
</dbReference>
<dbReference type="EMBL" id="JAAKZW010000028">
    <property type="protein sequence ID" value="NGO76152.1"/>
    <property type="molecule type" value="Genomic_DNA"/>
</dbReference>
<evidence type="ECO:0000313" key="15">
    <source>
        <dbReference type="EMBL" id="NGO76152.1"/>
    </source>
</evidence>
<dbReference type="InterPro" id="IPR004358">
    <property type="entry name" value="Sig_transdc_His_kin-like_C"/>
</dbReference>
<dbReference type="EC" id="2.7.13.3" evidence="3"/>
<dbReference type="Proteomes" id="UP000481109">
    <property type="component" value="Unassembled WGS sequence"/>
</dbReference>
<name>A0A6G4XG46_9ACTN</name>
<dbReference type="AlphaFoldDB" id="A0A6G4XG46"/>
<evidence type="ECO:0000256" key="7">
    <source>
        <dbReference type="ARBA" id="ARBA00022777"/>
    </source>
</evidence>
<proteinExistence type="predicted"/>
<feature type="region of interest" description="Disordered" evidence="11">
    <location>
        <begin position="1"/>
        <end position="52"/>
    </location>
</feature>
<dbReference type="SMART" id="SM00387">
    <property type="entry name" value="HATPase_c"/>
    <property type="match status" value="1"/>
</dbReference>
<evidence type="ECO:0000256" key="12">
    <source>
        <dbReference type="SAM" id="Phobius"/>
    </source>
</evidence>
<dbReference type="CDD" id="cd06225">
    <property type="entry name" value="HAMP"/>
    <property type="match status" value="1"/>
</dbReference>
<dbReference type="InterPro" id="IPR005467">
    <property type="entry name" value="His_kinase_dom"/>
</dbReference>
<feature type="compositionally biased region" description="Pro residues" evidence="11">
    <location>
        <begin position="20"/>
        <end position="31"/>
    </location>
</feature>
<dbReference type="InterPro" id="IPR036890">
    <property type="entry name" value="HATPase_C_sf"/>
</dbReference>
<keyword evidence="5" id="KW-0808">Transferase</keyword>
<evidence type="ECO:0000256" key="11">
    <source>
        <dbReference type="SAM" id="MobiDB-lite"/>
    </source>
</evidence>
<evidence type="ECO:0000256" key="1">
    <source>
        <dbReference type="ARBA" id="ARBA00000085"/>
    </source>
</evidence>
<keyword evidence="4" id="KW-0597">Phosphoprotein</keyword>
<keyword evidence="8 12" id="KW-1133">Transmembrane helix</keyword>
<dbReference type="RefSeq" id="WP_165331654.1">
    <property type="nucleotide sequence ID" value="NZ_JAAKZW010000028.1"/>
</dbReference>
<keyword evidence="7 15" id="KW-0418">Kinase</keyword>
<feature type="domain" description="Histidine kinase" evidence="13">
    <location>
        <begin position="302"/>
        <end position="512"/>
    </location>
</feature>
<dbReference type="SMART" id="SM00304">
    <property type="entry name" value="HAMP"/>
    <property type="match status" value="1"/>
</dbReference>
<reference evidence="15 16" key="1">
    <citation type="submission" date="2020-02" db="EMBL/GenBank/DDBJ databases">
        <title>Whole-genome analyses of novel actinobacteria.</title>
        <authorList>
            <person name="Sahin N."/>
            <person name="Tokatli A."/>
        </authorList>
    </citation>
    <scope>NUCLEOTIDE SEQUENCE [LARGE SCALE GENOMIC DNA]</scope>
    <source>
        <strain evidence="15 16">YC504</strain>
    </source>
</reference>
<feature type="transmembrane region" description="Helical" evidence="12">
    <location>
        <begin position="212"/>
        <end position="234"/>
    </location>
</feature>
<keyword evidence="16" id="KW-1185">Reference proteome</keyword>
<evidence type="ECO:0000313" key="16">
    <source>
        <dbReference type="Proteomes" id="UP000481109"/>
    </source>
</evidence>
<dbReference type="InterPro" id="IPR003661">
    <property type="entry name" value="HisK_dim/P_dom"/>
</dbReference>
<sequence>MSGDGRVSGTPQPDAYGPADPGPADPGPADPGPGATGRASRGRTDRRLGARWRRRRPLRTRLALAATAAVALVAVGICTAAFFVIRFKLYQQLDQNLAQSAALIAQQHADEGPGVYTGECRYLGAPACVQNVPADPADDPAKPYAKNAPGQPYLLPVSKATRQVAARQRPAYYTNFTLDGHPARMYTTPSRDGTALQVALRADIADRGVHQAATLLALIGGAGVLVAAGLGYWVSRTALAPVTRLTATAERIAATRDPRHRIELPPGPEGREDEVTRLAATFNTMLGELEQSVTAQRRLVADASHELRTPLTALRTNAELLARADRLTPAQRDRAAQALGRQLREVSGMVNDLIELARDEEPQPLLEEVRMDALVTHAVNAARAHWPQVAFTLDADDGAHAVAFPGVPARVSRLLTNLLDNAAKFSPPGGPVEVTLTASELTVRDHGPGIAPADLPYVFDRFYRAESARALPGSGLGLAMARQIARAHHADLTAEAAAGGGALFRLTFPEGA</sequence>
<dbReference type="Gene3D" id="3.30.565.10">
    <property type="entry name" value="Histidine kinase-like ATPase, C-terminal domain"/>
    <property type="match status" value="1"/>
</dbReference>
<evidence type="ECO:0000256" key="5">
    <source>
        <dbReference type="ARBA" id="ARBA00022679"/>
    </source>
</evidence>
<dbReference type="Gene3D" id="1.10.287.130">
    <property type="match status" value="1"/>
</dbReference>
<evidence type="ECO:0000256" key="2">
    <source>
        <dbReference type="ARBA" id="ARBA00004236"/>
    </source>
</evidence>
<dbReference type="PRINTS" id="PR00344">
    <property type="entry name" value="BCTRLSENSOR"/>
</dbReference>
<evidence type="ECO:0000259" key="14">
    <source>
        <dbReference type="PROSITE" id="PS50885"/>
    </source>
</evidence>
<dbReference type="GO" id="GO:0000155">
    <property type="term" value="F:phosphorelay sensor kinase activity"/>
    <property type="evidence" value="ECO:0007669"/>
    <property type="project" value="InterPro"/>
</dbReference>
<dbReference type="SMART" id="SM00388">
    <property type="entry name" value="HisKA"/>
    <property type="match status" value="1"/>
</dbReference>
<dbReference type="InterPro" id="IPR050428">
    <property type="entry name" value="TCS_sensor_his_kinase"/>
</dbReference>
<organism evidence="15 16">
    <name type="scientific">Streptomyces mesophilus</name>
    <dbReference type="NCBI Taxonomy" id="1775132"/>
    <lineage>
        <taxon>Bacteria</taxon>
        <taxon>Bacillati</taxon>
        <taxon>Actinomycetota</taxon>
        <taxon>Actinomycetes</taxon>
        <taxon>Kitasatosporales</taxon>
        <taxon>Streptomycetaceae</taxon>
        <taxon>Streptomyces</taxon>
    </lineage>
</organism>
<feature type="transmembrane region" description="Helical" evidence="12">
    <location>
        <begin position="62"/>
        <end position="85"/>
    </location>
</feature>
<dbReference type="InterPro" id="IPR003660">
    <property type="entry name" value="HAMP_dom"/>
</dbReference>
<dbReference type="InterPro" id="IPR036097">
    <property type="entry name" value="HisK_dim/P_sf"/>
</dbReference>
<dbReference type="GO" id="GO:0005886">
    <property type="term" value="C:plasma membrane"/>
    <property type="evidence" value="ECO:0007669"/>
    <property type="project" value="UniProtKB-SubCell"/>
</dbReference>
<keyword evidence="6 12" id="KW-0812">Transmembrane</keyword>
<dbReference type="PROSITE" id="PS50885">
    <property type="entry name" value="HAMP"/>
    <property type="match status" value="1"/>
</dbReference>
<dbReference type="PROSITE" id="PS50109">
    <property type="entry name" value="HIS_KIN"/>
    <property type="match status" value="1"/>
</dbReference>
<dbReference type="PANTHER" id="PTHR45436:SF5">
    <property type="entry name" value="SENSOR HISTIDINE KINASE TRCS"/>
    <property type="match status" value="1"/>
</dbReference>
<evidence type="ECO:0000256" key="6">
    <source>
        <dbReference type="ARBA" id="ARBA00022692"/>
    </source>
</evidence>
<dbReference type="SUPFAM" id="SSF55874">
    <property type="entry name" value="ATPase domain of HSP90 chaperone/DNA topoisomerase II/histidine kinase"/>
    <property type="match status" value="1"/>
</dbReference>
<dbReference type="InterPro" id="IPR003594">
    <property type="entry name" value="HATPase_dom"/>
</dbReference>
<evidence type="ECO:0000256" key="10">
    <source>
        <dbReference type="ARBA" id="ARBA00023136"/>
    </source>
</evidence>
<dbReference type="CDD" id="cd00082">
    <property type="entry name" value="HisKA"/>
    <property type="match status" value="1"/>
</dbReference>
<dbReference type="Pfam" id="PF02518">
    <property type="entry name" value="HATPase_c"/>
    <property type="match status" value="1"/>
</dbReference>
<evidence type="ECO:0000256" key="9">
    <source>
        <dbReference type="ARBA" id="ARBA00023012"/>
    </source>
</evidence>
<dbReference type="SUPFAM" id="SSF47384">
    <property type="entry name" value="Homodimeric domain of signal transducing histidine kinase"/>
    <property type="match status" value="1"/>
</dbReference>
<comment type="subcellular location">
    <subcellularLocation>
        <location evidence="2">Cell membrane</location>
    </subcellularLocation>
</comment>
<evidence type="ECO:0000256" key="4">
    <source>
        <dbReference type="ARBA" id="ARBA00022553"/>
    </source>
</evidence>
<protein>
    <recommendedName>
        <fullName evidence="3">histidine kinase</fullName>
        <ecNumber evidence="3">2.7.13.3</ecNumber>
    </recommendedName>
</protein>
<accession>A0A6G4XG46</accession>
<evidence type="ECO:0000256" key="3">
    <source>
        <dbReference type="ARBA" id="ARBA00012438"/>
    </source>
</evidence>
<dbReference type="Pfam" id="PF00672">
    <property type="entry name" value="HAMP"/>
    <property type="match status" value="1"/>
</dbReference>
<comment type="caution">
    <text evidence="15">The sequence shown here is derived from an EMBL/GenBank/DDBJ whole genome shotgun (WGS) entry which is preliminary data.</text>
</comment>
<keyword evidence="9" id="KW-0902">Two-component regulatory system</keyword>
<comment type="catalytic activity">
    <reaction evidence="1">
        <text>ATP + protein L-histidine = ADP + protein N-phospho-L-histidine.</text>
        <dbReference type="EC" id="2.7.13.3"/>
    </reaction>
</comment>
<dbReference type="Gene3D" id="6.10.340.10">
    <property type="match status" value="1"/>
</dbReference>
<gene>
    <name evidence="15" type="ORF">G6045_10800</name>
</gene>
<feature type="domain" description="HAMP" evidence="14">
    <location>
        <begin position="236"/>
        <end position="294"/>
    </location>
</feature>
<dbReference type="CDD" id="cd00075">
    <property type="entry name" value="HATPase"/>
    <property type="match status" value="1"/>
</dbReference>
<keyword evidence="10 12" id="KW-0472">Membrane</keyword>
<evidence type="ECO:0000256" key="8">
    <source>
        <dbReference type="ARBA" id="ARBA00022989"/>
    </source>
</evidence>
<dbReference type="PANTHER" id="PTHR45436">
    <property type="entry name" value="SENSOR HISTIDINE KINASE YKOH"/>
    <property type="match status" value="1"/>
</dbReference>
<evidence type="ECO:0000259" key="13">
    <source>
        <dbReference type="PROSITE" id="PS50109"/>
    </source>
</evidence>